<evidence type="ECO:0000256" key="6">
    <source>
        <dbReference type="SAM" id="MobiDB-lite"/>
    </source>
</evidence>
<comment type="similarity">
    <text evidence="2">Belongs to the type II (or gamma) interferon family.</text>
</comment>
<gene>
    <name evidence="8" type="primary">ifng1</name>
</gene>
<evidence type="ECO:0000256" key="7">
    <source>
        <dbReference type="SAM" id="SignalP"/>
    </source>
</evidence>
<evidence type="ECO:0000256" key="3">
    <source>
        <dbReference type="ARBA" id="ARBA00022514"/>
    </source>
</evidence>
<dbReference type="OMA" id="HRYHEQE"/>
<protein>
    <submittedName>
        <fullName evidence="8">Interferon gamma-like</fullName>
    </submittedName>
</protein>
<feature type="signal peptide" evidence="7">
    <location>
        <begin position="1"/>
        <end position="23"/>
    </location>
</feature>
<dbReference type="InterPro" id="IPR002069">
    <property type="entry name" value="Interferon_gamma"/>
</dbReference>
<evidence type="ECO:0000256" key="4">
    <source>
        <dbReference type="ARBA" id="ARBA00022525"/>
    </source>
</evidence>
<keyword evidence="3" id="KW-0202">Cytokine</keyword>
<dbReference type="InterPro" id="IPR009079">
    <property type="entry name" value="4_helix_cytokine-like_core"/>
</dbReference>
<keyword evidence="9" id="KW-1185">Reference proteome</keyword>
<dbReference type="Ensembl" id="ENSENLT00000017232.1">
    <property type="protein sequence ID" value="ENSENLP00000016617.1"/>
    <property type="gene ID" value="ENSENLG00000007667.1"/>
</dbReference>
<dbReference type="AlphaFoldDB" id="A0A665UAY3"/>
<dbReference type="SUPFAM" id="SSF47266">
    <property type="entry name" value="4-helical cytokines"/>
    <property type="match status" value="1"/>
</dbReference>
<keyword evidence="5" id="KW-0325">Glycoprotein</keyword>
<evidence type="ECO:0000256" key="2">
    <source>
        <dbReference type="ARBA" id="ARBA00007566"/>
    </source>
</evidence>
<evidence type="ECO:0000256" key="1">
    <source>
        <dbReference type="ARBA" id="ARBA00004613"/>
    </source>
</evidence>
<comment type="subcellular location">
    <subcellularLocation>
        <location evidence="1">Secreted</location>
    </subcellularLocation>
</comment>
<reference evidence="8" key="3">
    <citation type="submission" date="2025-09" db="UniProtKB">
        <authorList>
            <consortium name="Ensembl"/>
        </authorList>
    </citation>
    <scope>IDENTIFICATION</scope>
</reference>
<dbReference type="PANTHER" id="PTHR11419:SF0">
    <property type="entry name" value="INTERFERON GAMMA"/>
    <property type="match status" value="1"/>
</dbReference>
<sequence>MMVATTRTVVYLALWLCVCQVRGFHIPAKMNKTIHNLLQHYNISSKQMFNGKPVFPKDLLSSKMETKRLFLGGVFEVYEKLFERMLQELPTPGPETATAGGAGPETGNNVRSQLTYILEKVQELRKHNYQQQNKLLQRLHELKHIQMDNLVVQSKALYELPMLYSQASSLSGDMMRRRRRRQARRIKPAQRG</sequence>
<name>A0A665UAY3_ECHNA</name>
<reference evidence="8" key="1">
    <citation type="submission" date="2021-04" db="EMBL/GenBank/DDBJ databases">
        <authorList>
            <consortium name="Wellcome Sanger Institute Data Sharing"/>
        </authorList>
    </citation>
    <scope>NUCLEOTIDE SEQUENCE [LARGE SCALE GENOMIC DNA]</scope>
</reference>
<dbReference type="OrthoDB" id="8957647at2759"/>
<keyword evidence="4" id="KW-0964">Secreted</keyword>
<dbReference type="GO" id="GO:0006955">
    <property type="term" value="P:immune response"/>
    <property type="evidence" value="ECO:0007669"/>
    <property type="project" value="InterPro"/>
</dbReference>
<dbReference type="Proteomes" id="UP000472264">
    <property type="component" value="Chromosome 23"/>
</dbReference>
<reference evidence="8" key="2">
    <citation type="submission" date="2025-08" db="UniProtKB">
        <authorList>
            <consortium name="Ensembl"/>
        </authorList>
    </citation>
    <scope>IDENTIFICATION</scope>
</reference>
<dbReference type="Gene3D" id="1.20.1250.10">
    <property type="match status" value="1"/>
</dbReference>
<evidence type="ECO:0000313" key="9">
    <source>
        <dbReference type="Proteomes" id="UP000472264"/>
    </source>
</evidence>
<dbReference type="GO" id="GO:0005125">
    <property type="term" value="F:cytokine activity"/>
    <property type="evidence" value="ECO:0007669"/>
    <property type="project" value="UniProtKB-KW"/>
</dbReference>
<dbReference type="GO" id="GO:0005133">
    <property type="term" value="F:type II interferon receptor binding"/>
    <property type="evidence" value="ECO:0007669"/>
    <property type="project" value="InterPro"/>
</dbReference>
<feature type="compositionally biased region" description="Basic residues" evidence="6">
    <location>
        <begin position="176"/>
        <end position="192"/>
    </location>
</feature>
<proteinExistence type="inferred from homology"/>
<accession>A0A665UAY3</accession>
<organism evidence="8 9">
    <name type="scientific">Echeneis naucrates</name>
    <name type="common">Live sharksucker</name>
    <dbReference type="NCBI Taxonomy" id="173247"/>
    <lineage>
        <taxon>Eukaryota</taxon>
        <taxon>Metazoa</taxon>
        <taxon>Chordata</taxon>
        <taxon>Craniata</taxon>
        <taxon>Vertebrata</taxon>
        <taxon>Euteleostomi</taxon>
        <taxon>Actinopterygii</taxon>
        <taxon>Neopterygii</taxon>
        <taxon>Teleostei</taxon>
        <taxon>Neoteleostei</taxon>
        <taxon>Acanthomorphata</taxon>
        <taxon>Carangaria</taxon>
        <taxon>Carangiformes</taxon>
        <taxon>Echeneidae</taxon>
        <taxon>Echeneis</taxon>
    </lineage>
</organism>
<feature type="region of interest" description="Disordered" evidence="6">
    <location>
        <begin position="171"/>
        <end position="192"/>
    </location>
</feature>
<feature type="chain" id="PRO_5025419726" evidence="7">
    <location>
        <begin position="24"/>
        <end position="192"/>
    </location>
</feature>
<dbReference type="GO" id="GO:0005615">
    <property type="term" value="C:extracellular space"/>
    <property type="evidence" value="ECO:0007669"/>
    <property type="project" value="UniProtKB-KW"/>
</dbReference>
<evidence type="ECO:0000313" key="8">
    <source>
        <dbReference type="Ensembl" id="ENSENLP00000016617.1"/>
    </source>
</evidence>
<keyword evidence="7" id="KW-0732">Signal</keyword>
<dbReference type="PANTHER" id="PTHR11419">
    <property type="entry name" value="INTERFERON GAMMA"/>
    <property type="match status" value="1"/>
</dbReference>
<evidence type="ECO:0000256" key="5">
    <source>
        <dbReference type="ARBA" id="ARBA00023180"/>
    </source>
</evidence>
<dbReference type="InParanoid" id="A0A665UAY3"/>